<dbReference type="Gene3D" id="1.20.1250.20">
    <property type="entry name" value="MFS general substrate transporter like domains"/>
    <property type="match status" value="1"/>
</dbReference>
<evidence type="ECO:0000256" key="3">
    <source>
        <dbReference type="ARBA" id="ARBA00022692"/>
    </source>
</evidence>
<dbReference type="PANTHER" id="PTHR43124:SF3">
    <property type="entry name" value="CHLORAMPHENICOL EFFLUX PUMP RV0191"/>
    <property type="match status" value="1"/>
</dbReference>
<dbReference type="InterPro" id="IPR050189">
    <property type="entry name" value="MFS_Efflux_Transporters"/>
</dbReference>
<dbReference type="RefSeq" id="WP_156241912.1">
    <property type="nucleotide sequence ID" value="NZ_BAAAZL010000004.1"/>
</dbReference>
<dbReference type="SUPFAM" id="SSF103473">
    <property type="entry name" value="MFS general substrate transporter"/>
    <property type="match status" value="1"/>
</dbReference>
<evidence type="ECO:0000256" key="1">
    <source>
        <dbReference type="ARBA" id="ARBA00004651"/>
    </source>
</evidence>
<reference evidence="8 9" key="1">
    <citation type="submission" date="2018-09" db="EMBL/GenBank/DDBJ databases">
        <title>Whole genome sequencing of Microbacterium oryzae strain MB-10T.</title>
        <authorList>
            <person name="Das S.K."/>
        </authorList>
    </citation>
    <scope>NUCLEOTIDE SEQUENCE [LARGE SCALE GENOMIC DNA]</scope>
    <source>
        <strain evidence="8 9">MB-10</strain>
    </source>
</reference>
<dbReference type="GO" id="GO:0022857">
    <property type="term" value="F:transmembrane transporter activity"/>
    <property type="evidence" value="ECO:0007669"/>
    <property type="project" value="InterPro"/>
</dbReference>
<dbReference type="PROSITE" id="PS50850">
    <property type="entry name" value="MFS"/>
    <property type="match status" value="1"/>
</dbReference>
<keyword evidence="5 6" id="KW-0472">Membrane</keyword>
<feature type="transmembrane region" description="Helical" evidence="6">
    <location>
        <begin position="255"/>
        <end position="274"/>
    </location>
</feature>
<feature type="transmembrane region" description="Helical" evidence="6">
    <location>
        <begin position="350"/>
        <end position="371"/>
    </location>
</feature>
<dbReference type="InterPro" id="IPR036259">
    <property type="entry name" value="MFS_trans_sf"/>
</dbReference>
<dbReference type="OrthoDB" id="9814237at2"/>
<feature type="transmembrane region" description="Helical" evidence="6">
    <location>
        <begin position="148"/>
        <end position="166"/>
    </location>
</feature>
<evidence type="ECO:0000256" key="5">
    <source>
        <dbReference type="ARBA" id="ARBA00023136"/>
    </source>
</evidence>
<dbReference type="AlphaFoldDB" id="A0A6I6E0H3"/>
<feature type="transmembrane region" description="Helical" evidence="6">
    <location>
        <begin position="221"/>
        <end position="243"/>
    </location>
</feature>
<gene>
    <name evidence="8" type="ORF">D7D94_06860</name>
</gene>
<evidence type="ECO:0000313" key="9">
    <source>
        <dbReference type="Proteomes" id="UP000422989"/>
    </source>
</evidence>
<dbReference type="InterPro" id="IPR020846">
    <property type="entry name" value="MFS_dom"/>
</dbReference>
<proteinExistence type="predicted"/>
<evidence type="ECO:0000313" key="8">
    <source>
        <dbReference type="EMBL" id="QGU27419.1"/>
    </source>
</evidence>
<feature type="transmembrane region" description="Helical" evidence="6">
    <location>
        <begin position="377"/>
        <end position="397"/>
    </location>
</feature>
<keyword evidence="2" id="KW-1003">Cell membrane</keyword>
<sequence length="427" mass="43872">MTTSTSTSRGAAMWALLSLAIGAFGIGTTEFVSMGLLPQIAGDLLPSVYATSPEGAVAQAGVLISLYALGVVVGAPTIAAFVSRYPRHRVLIALALALLLFNALTVVMPTFELVGVARFLSGLPHGAYFGMAAVAAADLFGPEKRGRAISIVMSGLMIANVVGVPGGTLLGQHLGWRAAYVIVAGVFLLALLMIAFFVPAQSGDASRTVRHELGIFRIPQVWLTVAIGAIGFGAFFAVYSYVATLVTEVAGADEWVVPIALVAIGLGMTIGNLLGGVLADKSVRRTLVWGLAAISASSAILALLAHATVPLIIGLFVFATVSSTATPTVQLRLLDVARDHQAIGAALNHSALNIGNSLGAALGGAVIAAGWGYVAPVWVGVALSLVGVGIALFAFGAERRADERACRDLDTREFSSEDTGTSPISTH</sequence>
<organism evidence="8 9">
    <name type="scientific">Microbacterium oryzae</name>
    <dbReference type="NCBI Taxonomy" id="743009"/>
    <lineage>
        <taxon>Bacteria</taxon>
        <taxon>Bacillati</taxon>
        <taxon>Actinomycetota</taxon>
        <taxon>Actinomycetes</taxon>
        <taxon>Micrococcales</taxon>
        <taxon>Microbacteriaceae</taxon>
        <taxon>Microbacterium</taxon>
    </lineage>
</organism>
<protein>
    <submittedName>
        <fullName evidence="8">MFS transporter</fullName>
    </submittedName>
</protein>
<dbReference type="KEGG" id="moj:D7D94_06860"/>
<name>A0A6I6E0H3_9MICO</name>
<feature type="transmembrane region" description="Helical" evidence="6">
    <location>
        <begin position="123"/>
        <end position="141"/>
    </location>
</feature>
<dbReference type="PANTHER" id="PTHR43124">
    <property type="entry name" value="PURINE EFFLUX PUMP PBUE"/>
    <property type="match status" value="1"/>
</dbReference>
<feature type="transmembrane region" description="Helical" evidence="6">
    <location>
        <begin position="311"/>
        <end position="329"/>
    </location>
</feature>
<dbReference type="GO" id="GO:0005886">
    <property type="term" value="C:plasma membrane"/>
    <property type="evidence" value="ECO:0007669"/>
    <property type="project" value="UniProtKB-SubCell"/>
</dbReference>
<comment type="subcellular location">
    <subcellularLocation>
        <location evidence="1">Cell membrane</location>
        <topology evidence="1">Multi-pass membrane protein</topology>
    </subcellularLocation>
</comment>
<evidence type="ECO:0000256" key="6">
    <source>
        <dbReference type="SAM" id="Phobius"/>
    </source>
</evidence>
<keyword evidence="9" id="KW-1185">Reference proteome</keyword>
<evidence type="ECO:0000259" key="7">
    <source>
        <dbReference type="PROSITE" id="PS50850"/>
    </source>
</evidence>
<evidence type="ECO:0000256" key="2">
    <source>
        <dbReference type="ARBA" id="ARBA00022475"/>
    </source>
</evidence>
<evidence type="ECO:0000256" key="4">
    <source>
        <dbReference type="ARBA" id="ARBA00022989"/>
    </source>
</evidence>
<dbReference type="CDD" id="cd17324">
    <property type="entry name" value="MFS_NepI_like"/>
    <property type="match status" value="1"/>
</dbReference>
<feature type="transmembrane region" description="Helical" evidence="6">
    <location>
        <begin position="57"/>
        <end position="83"/>
    </location>
</feature>
<dbReference type="EMBL" id="CP032550">
    <property type="protein sequence ID" value="QGU27419.1"/>
    <property type="molecule type" value="Genomic_DNA"/>
</dbReference>
<keyword evidence="4 6" id="KW-1133">Transmembrane helix</keyword>
<feature type="transmembrane region" description="Helical" evidence="6">
    <location>
        <begin position="12"/>
        <end position="37"/>
    </location>
</feature>
<keyword evidence="3 6" id="KW-0812">Transmembrane</keyword>
<feature type="transmembrane region" description="Helical" evidence="6">
    <location>
        <begin position="178"/>
        <end position="200"/>
    </location>
</feature>
<accession>A0A6I6E0H3</accession>
<dbReference type="InterPro" id="IPR011701">
    <property type="entry name" value="MFS"/>
</dbReference>
<dbReference type="Proteomes" id="UP000422989">
    <property type="component" value="Chromosome"/>
</dbReference>
<dbReference type="Pfam" id="PF07690">
    <property type="entry name" value="MFS_1"/>
    <property type="match status" value="1"/>
</dbReference>
<feature type="domain" description="Major facilitator superfamily (MFS) profile" evidence="7">
    <location>
        <begin position="15"/>
        <end position="399"/>
    </location>
</feature>
<feature type="transmembrane region" description="Helical" evidence="6">
    <location>
        <begin position="90"/>
        <end position="111"/>
    </location>
</feature>
<feature type="transmembrane region" description="Helical" evidence="6">
    <location>
        <begin position="286"/>
        <end position="305"/>
    </location>
</feature>